<dbReference type="Proteomes" id="UP000678393">
    <property type="component" value="Unassembled WGS sequence"/>
</dbReference>
<keyword evidence="1" id="KW-0547">Nucleotide-binding</keyword>
<feature type="transmembrane region" description="Helical" evidence="3">
    <location>
        <begin position="96"/>
        <end position="113"/>
    </location>
</feature>
<dbReference type="GO" id="GO:0005886">
    <property type="term" value="C:plasma membrane"/>
    <property type="evidence" value="ECO:0007669"/>
    <property type="project" value="TreeGrafter"/>
</dbReference>
<accession>A0A8S4A2C6</accession>
<protein>
    <recommendedName>
        <fullName evidence="4">Adenylate cyclase N-terminal domain-containing protein</fullName>
    </recommendedName>
</protein>
<feature type="non-terminal residue" evidence="5">
    <location>
        <position position="1"/>
    </location>
</feature>
<dbReference type="GO" id="GO:0004016">
    <property type="term" value="F:adenylate cyclase activity"/>
    <property type="evidence" value="ECO:0007669"/>
    <property type="project" value="TreeGrafter"/>
</dbReference>
<evidence type="ECO:0000256" key="3">
    <source>
        <dbReference type="SAM" id="Phobius"/>
    </source>
</evidence>
<dbReference type="GO" id="GO:0006171">
    <property type="term" value="P:cAMP biosynthetic process"/>
    <property type="evidence" value="ECO:0007669"/>
    <property type="project" value="TreeGrafter"/>
</dbReference>
<feature type="transmembrane region" description="Helical" evidence="3">
    <location>
        <begin position="66"/>
        <end position="84"/>
    </location>
</feature>
<keyword evidence="6" id="KW-1185">Reference proteome</keyword>
<keyword evidence="3" id="KW-1133">Transmembrane helix</keyword>
<feature type="domain" description="Adenylate cyclase N-terminal" evidence="4">
    <location>
        <begin position="12"/>
        <end position="185"/>
    </location>
</feature>
<feature type="transmembrane region" description="Helical" evidence="3">
    <location>
        <begin position="133"/>
        <end position="150"/>
    </location>
</feature>
<dbReference type="AlphaFoldDB" id="A0A8S4A2C6"/>
<dbReference type="GO" id="GO:0007189">
    <property type="term" value="P:adenylate cyclase-activating G protein-coupled receptor signaling pathway"/>
    <property type="evidence" value="ECO:0007669"/>
    <property type="project" value="TreeGrafter"/>
</dbReference>
<keyword evidence="3" id="KW-0472">Membrane</keyword>
<dbReference type="PANTHER" id="PTHR45627">
    <property type="entry name" value="ADENYLATE CYCLASE TYPE 1"/>
    <property type="match status" value="1"/>
</dbReference>
<feature type="non-terminal residue" evidence="5">
    <location>
        <position position="188"/>
    </location>
</feature>
<dbReference type="InterPro" id="IPR032628">
    <property type="entry name" value="AC_N"/>
</dbReference>
<dbReference type="OrthoDB" id="6147412at2759"/>
<organism evidence="5 6">
    <name type="scientific">Candidula unifasciata</name>
    <dbReference type="NCBI Taxonomy" id="100452"/>
    <lineage>
        <taxon>Eukaryota</taxon>
        <taxon>Metazoa</taxon>
        <taxon>Spiralia</taxon>
        <taxon>Lophotrochozoa</taxon>
        <taxon>Mollusca</taxon>
        <taxon>Gastropoda</taxon>
        <taxon>Heterobranchia</taxon>
        <taxon>Euthyneura</taxon>
        <taxon>Panpulmonata</taxon>
        <taxon>Eupulmonata</taxon>
        <taxon>Stylommatophora</taxon>
        <taxon>Helicina</taxon>
        <taxon>Helicoidea</taxon>
        <taxon>Geomitridae</taxon>
        <taxon>Candidula</taxon>
    </lineage>
</organism>
<dbReference type="PANTHER" id="PTHR45627:SF26">
    <property type="entry name" value="ADENYLATE CYCLASE TYPE 1"/>
    <property type="match status" value="1"/>
</dbReference>
<proteinExistence type="predicted"/>
<name>A0A8S4A2C6_9EUPU</name>
<dbReference type="Pfam" id="PF16214">
    <property type="entry name" value="AC_N"/>
    <property type="match status" value="1"/>
</dbReference>
<evidence type="ECO:0000256" key="1">
    <source>
        <dbReference type="ARBA" id="ARBA00022741"/>
    </source>
</evidence>
<dbReference type="GO" id="GO:0000166">
    <property type="term" value="F:nucleotide binding"/>
    <property type="evidence" value="ECO:0007669"/>
    <property type="project" value="UniProtKB-KW"/>
</dbReference>
<keyword evidence="3" id="KW-0812">Transmembrane</keyword>
<reference evidence="5" key="1">
    <citation type="submission" date="2021-04" db="EMBL/GenBank/DDBJ databases">
        <authorList>
            <consortium name="Molecular Ecology Group"/>
        </authorList>
    </citation>
    <scope>NUCLEOTIDE SEQUENCE</scope>
</reference>
<dbReference type="EMBL" id="CAJHNH020006001">
    <property type="protein sequence ID" value="CAG5133206.1"/>
    <property type="molecule type" value="Genomic_DNA"/>
</dbReference>
<feature type="transmembrane region" description="Helical" evidence="3">
    <location>
        <begin position="37"/>
        <end position="60"/>
    </location>
</feature>
<comment type="caution">
    <text evidence="5">The sequence shown here is derived from an EMBL/GenBank/DDBJ whole genome shotgun (WGS) entry which is preliminary data.</text>
</comment>
<evidence type="ECO:0000256" key="2">
    <source>
        <dbReference type="ARBA" id="ARBA00023239"/>
    </source>
</evidence>
<keyword evidence="2" id="KW-0456">Lyase</keyword>
<sequence>SIKQHKGIKRLLSWNQFTSNEVEHLYQRYVFRIQQSALVCLSLLFTILCFSLAILITSFVGNYTIYSLYLFTQGLIFLIFFIYVKANLMKEKHLLAVNYTVLSFVVILCIFSVPLPLGAPPGFEDHKLNAADGAWVVAFVIFSVYALMPIRTLSKCICGGFIPLVHILVSSQTCVQFPELLWRQVSVR</sequence>
<gene>
    <name evidence="5" type="ORF">CUNI_LOCUS18764</name>
</gene>
<evidence type="ECO:0000313" key="5">
    <source>
        <dbReference type="EMBL" id="CAG5133206.1"/>
    </source>
</evidence>
<evidence type="ECO:0000313" key="6">
    <source>
        <dbReference type="Proteomes" id="UP000678393"/>
    </source>
</evidence>
<evidence type="ECO:0000259" key="4">
    <source>
        <dbReference type="Pfam" id="PF16214"/>
    </source>
</evidence>